<reference evidence="10 11" key="1">
    <citation type="submission" date="2019-01" db="EMBL/GenBank/DDBJ databases">
        <title>Sequencing of cultivated peanut Arachis hypogaea provides insights into genome evolution and oil improvement.</title>
        <authorList>
            <person name="Chen X."/>
        </authorList>
    </citation>
    <scope>NUCLEOTIDE SEQUENCE [LARGE SCALE GENOMIC DNA]</scope>
    <source>
        <strain evidence="11">cv. Fuhuasheng</strain>
        <tissue evidence="10">Leaves</tissue>
    </source>
</reference>
<evidence type="ECO:0000256" key="4">
    <source>
        <dbReference type="ARBA" id="ARBA00022679"/>
    </source>
</evidence>
<evidence type="ECO:0000256" key="5">
    <source>
        <dbReference type="ARBA" id="ARBA00023034"/>
    </source>
</evidence>
<evidence type="ECO:0000256" key="9">
    <source>
        <dbReference type="SAM" id="Phobius"/>
    </source>
</evidence>
<organism evidence="10 11">
    <name type="scientific">Arachis hypogaea</name>
    <name type="common">Peanut</name>
    <dbReference type="NCBI Taxonomy" id="3818"/>
    <lineage>
        <taxon>Eukaryota</taxon>
        <taxon>Viridiplantae</taxon>
        <taxon>Streptophyta</taxon>
        <taxon>Embryophyta</taxon>
        <taxon>Tracheophyta</taxon>
        <taxon>Spermatophyta</taxon>
        <taxon>Magnoliopsida</taxon>
        <taxon>eudicotyledons</taxon>
        <taxon>Gunneridae</taxon>
        <taxon>Pentapetalae</taxon>
        <taxon>rosids</taxon>
        <taxon>fabids</taxon>
        <taxon>Fabales</taxon>
        <taxon>Fabaceae</taxon>
        <taxon>Papilionoideae</taxon>
        <taxon>50 kb inversion clade</taxon>
        <taxon>dalbergioids sensu lato</taxon>
        <taxon>Dalbergieae</taxon>
        <taxon>Pterocarpus clade</taxon>
        <taxon>Arachis</taxon>
    </lineage>
</organism>
<evidence type="ECO:0008006" key="12">
    <source>
        <dbReference type="Google" id="ProtNLM"/>
    </source>
</evidence>
<protein>
    <recommendedName>
        <fullName evidence="12">Fucosyltransferase</fullName>
    </recommendedName>
</protein>
<feature type="region of interest" description="Disordered" evidence="8">
    <location>
        <begin position="112"/>
        <end position="139"/>
    </location>
</feature>
<dbReference type="STRING" id="3818.A0A445BQS5"/>
<evidence type="ECO:0000256" key="3">
    <source>
        <dbReference type="ARBA" id="ARBA00022676"/>
    </source>
</evidence>
<evidence type="ECO:0000256" key="7">
    <source>
        <dbReference type="ARBA" id="ARBA00023316"/>
    </source>
</evidence>
<feature type="transmembrane region" description="Helical" evidence="9">
    <location>
        <begin position="622"/>
        <end position="644"/>
    </location>
</feature>
<dbReference type="GO" id="GO:0016020">
    <property type="term" value="C:membrane"/>
    <property type="evidence" value="ECO:0007669"/>
    <property type="project" value="InterPro"/>
</dbReference>
<dbReference type="EMBL" id="SDMP01000009">
    <property type="protein sequence ID" value="RYR40971.1"/>
    <property type="molecule type" value="Genomic_DNA"/>
</dbReference>
<dbReference type="Proteomes" id="UP000289738">
    <property type="component" value="Chromosome A09"/>
</dbReference>
<name>A0A445BQS5_ARAHY</name>
<dbReference type="GO" id="GO:0042546">
    <property type="term" value="P:cell wall biogenesis"/>
    <property type="evidence" value="ECO:0007669"/>
    <property type="project" value="InterPro"/>
</dbReference>
<dbReference type="GO" id="GO:0008107">
    <property type="term" value="F:galactoside 2-alpha-L-fucosyltransferase activity"/>
    <property type="evidence" value="ECO:0007669"/>
    <property type="project" value="InterPro"/>
</dbReference>
<keyword evidence="9" id="KW-1133">Transmembrane helix</keyword>
<evidence type="ECO:0000256" key="2">
    <source>
        <dbReference type="ARBA" id="ARBA00010481"/>
    </source>
</evidence>
<evidence type="ECO:0000256" key="1">
    <source>
        <dbReference type="ARBA" id="ARBA00004555"/>
    </source>
</evidence>
<feature type="compositionally biased region" description="Polar residues" evidence="8">
    <location>
        <begin position="125"/>
        <end position="139"/>
    </location>
</feature>
<feature type="transmembrane region" description="Helical" evidence="9">
    <location>
        <begin position="21"/>
        <end position="39"/>
    </location>
</feature>
<dbReference type="PANTHER" id="PTHR31889">
    <property type="entry name" value="FUCOSYLTRANSFERASE 2-RELATED"/>
    <property type="match status" value="1"/>
</dbReference>
<evidence type="ECO:0000313" key="11">
    <source>
        <dbReference type="Proteomes" id="UP000289738"/>
    </source>
</evidence>
<keyword evidence="9" id="KW-0472">Membrane</keyword>
<dbReference type="InterPro" id="IPR004938">
    <property type="entry name" value="XG_FTase"/>
</dbReference>
<dbReference type="Pfam" id="PF15054">
    <property type="entry name" value="DUF4535"/>
    <property type="match status" value="1"/>
</dbReference>
<dbReference type="Pfam" id="PF03254">
    <property type="entry name" value="XG_FTase"/>
    <property type="match status" value="1"/>
</dbReference>
<dbReference type="Gene3D" id="3.40.50.11340">
    <property type="match status" value="1"/>
</dbReference>
<dbReference type="PANTHER" id="PTHR31889:SF57">
    <property type="entry name" value="FUCOSYLTRANSFERASE"/>
    <property type="match status" value="1"/>
</dbReference>
<comment type="caution">
    <text evidence="10">The sequence shown here is derived from an EMBL/GenBank/DDBJ whole genome shotgun (WGS) entry which is preliminary data.</text>
</comment>
<proteinExistence type="inferred from homology"/>
<sequence>MEILDDAIDNMGLSNKKVSKFLLVLFIAIPLVFITITSMCKISNNFLPFEGFQKVLLAGKYQNDNNNNNNNHSMELQGRGIVQNMTHENLGEGGEEKNNTIEVSQGKVQNNCTASQGTVTGGGPKNNTQKLSTNDSKNSTTHDKFLDGLLASGFDESTCLSRYQSHLYRKPSNHKPSPYLISKLRNYEEFHKRCGPNSRAYKISMQKITTPSSKTHHHHHHNDNVDAAKCKYLVWTPANGLGNRMISIAAAFLFAVLTDRVLLVRFEADMNGLFCEPFHGSTWILPKNSPFWNHENIETYQSVVLAKVDKARNLTLDQLLLPSVLFINLQHTKEDPEIFFHCDHNQEALKKVTVLIVQSDQYFVPSLFMTPSFSHDMNKMFPEKDAVFHHVGRYLFHPSNQAWGQISKFYDAYLAKADERIGLQIRVFRPTFTPQQAVMDLLLSCATSNKILPEVDTRNPAGTTASKVGRNNHTLKAVLVASLYPEYGENLRSMYLKGPTITGEVIRVYQPSHEEKQKFNDNVHNIKALVDMYLLSLCDVLVTSSLSTFGYVAQGFGGLKPWLLYGLVSNETHFPPCLRDLSPEPCYHFPPQHQCSGNPKEHFATSFPHIGYLNSRKLLEPVLMGIIRSCFSFIAGTVCGIYVAQNYQVPNITKLIDTTLHKAKQVEETYRKPKKKGSDDDNYD</sequence>
<dbReference type="GO" id="GO:0005794">
    <property type="term" value="C:Golgi apparatus"/>
    <property type="evidence" value="ECO:0007669"/>
    <property type="project" value="UniProtKB-SubCell"/>
</dbReference>
<dbReference type="AlphaFoldDB" id="A0A445BQS5"/>
<gene>
    <name evidence="10" type="ORF">Ahy_A09g046713</name>
</gene>
<keyword evidence="5" id="KW-0333">Golgi apparatus</keyword>
<dbReference type="InterPro" id="IPR027854">
    <property type="entry name" value="STMP1"/>
</dbReference>
<evidence type="ECO:0000256" key="6">
    <source>
        <dbReference type="ARBA" id="ARBA00023180"/>
    </source>
</evidence>
<keyword evidence="11" id="KW-1185">Reference proteome</keyword>
<evidence type="ECO:0000256" key="8">
    <source>
        <dbReference type="SAM" id="MobiDB-lite"/>
    </source>
</evidence>
<keyword evidence="6" id="KW-0325">Glycoprotein</keyword>
<comment type="similarity">
    <text evidence="2">Belongs to the glycosyltransferase 37 family.</text>
</comment>
<keyword evidence="9" id="KW-0812">Transmembrane</keyword>
<comment type="subcellular location">
    <subcellularLocation>
        <location evidence="1">Golgi apparatus</location>
    </subcellularLocation>
</comment>
<evidence type="ECO:0000313" key="10">
    <source>
        <dbReference type="EMBL" id="RYR40971.1"/>
    </source>
</evidence>
<dbReference type="GO" id="GO:0071555">
    <property type="term" value="P:cell wall organization"/>
    <property type="evidence" value="ECO:0007669"/>
    <property type="project" value="UniProtKB-KW"/>
</dbReference>
<dbReference type="FunFam" id="3.40.50.11340:FF:000005">
    <property type="entry name" value="Galactoside 2-alpha-L-fucosyltransferase"/>
    <property type="match status" value="1"/>
</dbReference>
<accession>A0A445BQS5</accession>
<keyword evidence="4" id="KW-0808">Transferase</keyword>
<keyword evidence="7" id="KW-0961">Cell wall biogenesis/degradation</keyword>
<dbReference type="Gene3D" id="3.40.50.11350">
    <property type="match status" value="1"/>
</dbReference>
<keyword evidence="3" id="KW-0328">Glycosyltransferase</keyword>
<dbReference type="GO" id="GO:0009969">
    <property type="term" value="P:xyloglucan biosynthetic process"/>
    <property type="evidence" value="ECO:0007669"/>
    <property type="project" value="TreeGrafter"/>
</dbReference>